<dbReference type="InterPro" id="IPR051185">
    <property type="entry name" value="ASPM"/>
</dbReference>
<keyword evidence="4" id="KW-0597">Phosphoprotein</keyword>
<comment type="caution">
    <text evidence="14">The sequence shown here is derived from an EMBL/GenBank/DDBJ whole genome shotgun (WGS) entry which is preliminary data.</text>
</comment>
<evidence type="ECO:0000256" key="5">
    <source>
        <dbReference type="ARBA" id="ARBA00022618"/>
    </source>
</evidence>
<dbReference type="InterPro" id="IPR001715">
    <property type="entry name" value="CH_dom"/>
</dbReference>
<organism evidence="14 15">
    <name type="scientific">Lymnaea stagnalis</name>
    <name type="common">Great pond snail</name>
    <name type="synonym">Helix stagnalis</name>
    <dbReference type="NCBI Taxonomy" id="6523"/>
    <lineage>
        <taxon>Eukaryota</taxon>
        <taxon>Metazoa</taxon>
        <taxon>Spiralia</taxon>
        <taxon>Lophotrochozoa</taxon>
        <taxon>Mollusca</taxon>
        <taxon>Gastropoda</taxon>
        <taxon>Heterobranchia</taxon>
        <taxon>Euthyneura</taxon>
        <taxon>Panpulmonata</taxon>
        <taxon>Hygrophila</taxon>
        <taxon>Lymnaeoidea</taxon>
        <taxon>Lymnaeidae</taxon>
        <taxon>Lymnaea</taxon>
    </lineage>
</organism>
<proteinExistence type="predicted"/>
<evidence type="ECO:0000256" key="10">
    <source>
        <dbReference type="ARBA" id="ARBA00023242"/>
    </source>
</evidence>
<feature type="compositionally biased region" description="Basic and acidic residues" evidence="12">
    <location>
        <begin position="834"/>
        <end position="843"/>
    </location>
</feature>
<feature type="region of interest" description="Disordered" evidence="12">
    <location>
        <begin position="827"/>
        <end position="856"/>
    </location>
</feature>
<dbReference type="CDD" id="cd21224">
    <property type="entry name" value="CH_ASPM_rpt2"/>
    <property type="match status" value="1"/>
</dbReference>
<feature type="compositionally biased region" description="Basic and acidic residues" evidence="12">
    <location>
        <begin position="525"/>
        <end position="534"/>
    </location>
</feature>
<dbReference type="Gene3D" id="2.60.40.10">
    <property type="entry name" value="Immunoglobulins"/>
    <property type="match status" value="1"/>
</dbReference>
<dbReference type="Gene3D" id="1.20.5.190">
    <property type="match status" value="10"/>
</dbReference>
<dbReference type="Gene3D" id="1.10.418.10">
    <property type="entry name" value="Calponin-like domain"/>
    <property type="match status" value="2"/>
</dbReference>
<dbReference type="GO" id="GO:0051301">
    <property type="term" value="P:cell division"/>
    <property type="evidence" value="ECO:0007669"/>
    <property type="project" value="UniProtKB-KW"/>
</dbReference>
<dbReference type="SMART" id="SM00033">
    <property type="entry name" value="CH"/>
    <property type="match status" value="1"/>
</dbReference>
<evidence type="ECO:0000256" key="9">
    <source>
        <dbReference type="ARBA" id="ARBA00023054"/>
    </source>
</evidence>
<keyword evidence="9" id="KW-0175">Coiled coil</keyword>
<evidence type="ECO:0000313" key="15">
    <source>
        <dbReference type="Proteomes" id="UP001497497"/>
    </source>
</evidence>
<gene>
    <name evidence="14" type="ORF">GSLYS_00011064001</name>
</gene>
<feature type="region of interest" description="Disordered" evidence="12">
    <location>
        <begin position="435"/>
        <end position="457"/>
    </location>
</feature>
<feature type="region of interest" description="Disordered" evidence="12">
    <location>
        <begin position="776"/>
        <end position="796"/>
    </location>
</feature>
<dbReference type="InterPro" id="IPR013783">
    <property type="entry name" value="Ig-like_fold"/>
</dbReference>
<feature type="region of interest" description="Disordered" evidence="12">
    <location>
        <begin position="525"/>
        <end position="569"/>
    </location>
</feature>
<keyword evidence="11" id="KW-0131">Cell cycle</keyword>
<dbReference type="GO" id="GO:0005634">
    <property type="term" value="C:nucleus"/>
    <property type="evidence" value="ECO:0007669"/>
    <property type="project" value="UniProtKB-SubCell"/>
</dbReference>
<keyword evidence="6" id="KW-0677">Repeat</keyword>
<keyword evidence="15" id="KW-1185">Reference proteome</keyword>
<feature type="domain" description="Calponin-homology (CH)" evidence="13">
    <location>
        <begin position="1361"/>
        <end position="1494"/>
    </location>
</feature>
<dbReference type="GO" id="GO:0000278">
    <property type="term" value="P:mitotic cell cycle"/>
    <property type="evidence" value="ECO:0007669"/>
    <property type="project" value="TreeGrafter"/>
</dbReference>
<dbReference type="Pfam" id="PF00307">
    <property type="entry name" value="CH"/>
    <property type="match status" value="2"/>
</dbReference>
<comment type="subcellular location">
    <subcellularLocation>
        <location evidence="2">Cytoplasm</location>
    </subcellularLocation>
    <subcellularLocation>
        <location evidence="1">Nucleus</location>
    </subcellularLocation>
</comment>
<evidence type="ECO:0000256" key="12">
    <source>
        <dbReference type="SAM" id="MobiDB-lite"/>
    </source>
</evidence>
<evidence type="ECO:0000256" key="11">
    <source>
        <dbReference type="ARBA" id="ARBA00023306"/>
    </source>
</evidence>
<dbReference type="Proteomes" id="UP001497497">
    <property type="component" value="Unassembled WGS sequence"/>
</dbReference>
<dbReference type="InterPro" id="IPR031549">
    <property type="entry name" value="ASH"/>
</dbReference>
<dbReference type="CDD" id="cd21223">
    <property type="entry name" value="CH_ASPM_rpt1"/>
    <property type="match status" value="1"/>
</dbReference>
<accession>A0AAV2HW44</accession>
<dbReference type="PANTHER" id="PTHR22706">
    <property type="entry name" value="ASSEMBLY FACTOR FOR SPINDLE MICROTUBULES"/>
    <property type="match status" value="1"/>
</dbReference>
<keyword evidence="3" id="KW-0963">Cytoplasm</keyword>
<evidence type="ECO:0000256" key="8">
    <source>
        <dbReference type="ARBA" id="ARBA00022860"/>
    </source>
</evidence>
<dbReference type="PROSITE" id="PS50096">
    <property type="entry name" value="IQ"/>
    <property type="match status" value="11"/>
</dbReference>
<dbReference type="GO" id="GO:0005516">
    <property type="term" value="F:calmodulin binding"/>
    <property type="evidence" value="ECO:0007669"/>
    <property type="project" value="UniProtKB-KW"/>
</dbReference>
<evidence type="ECO:0000256" key="2">
    <source>
        <dbReference type="ARBA" id="ARBA00004496"/>
    </source>
</evidence>
<dbReference type="EMBL" id="CAXITT010000251">
    <property type="protein sequence ID" value="CAL1537151.1"/>
    <property type="molecule type" value="Genomic_DNA"/>
</dbReference>
<dbReference type="SUPFAM" id="SSF47576">
    <property type="entry name" value="Calponin-homology domain, CH-domain"/>
    <property type="match status" value="1"/>
</dbReference>
<evidence type="ECO:0000313" key="14">
    <source>
        <dbReference type="EMBL" id="CAL1537151.1"/>
    </source>
</evidence>
<keyword evidence="7" id="KW-0498">Mitosis</keyword>
<feature type="compositionally biased region" description="Polar residues" evidence="12">
    <location>
        <begin position="845"/>
        <end position="855"/>
    </location>
</feature>
<feature type="domain" description="Calponin-homology (CH)" evidence="13">
    <location>
        <begin position="1547"/>
        <end position="1697"/>
    </location>
</feature>
<dbReference type="PANTHER" id="PTHR22706:SF1">
    <property type="entry name" value="ASSEMBLY FACTOR FOR SPINDLE MICROTUBULES"/>
    <property type="match status" value="1"/>
</dbReference>
<feature type="compositionally biased region" description="Polar residues" evidence="12">
    <location>
        <begin position="909"/>
        <end position="933"/>
    </location>
</feature>
<sequence>MAKMASKRTSIDTVETLILTHFTNPPKINFGKIMVGKKKFRTLILRNPHDFEQEVIIERFPFKKKFMVERTRFVVPAEDMVSLEITFSPEEAGGFREMIQFHINDFYRLQAFIIGVVEKPKPPQTFLLLQRKFPMGGRLREPPSVLQTPALSSIKSSYSPKRSEEVREMLEDLDQIINKENSRELVSQDNNYDTKAIVQEHCLKTTEGSSVKVESGAEVRAPKIFRAEEECFKTPTPLESTALTGLHDKGQLSQKNRRQKAIVDETRVIRRDEVTFSPSVAEAEQSKTGVDAVRSRSNFMEANRRDDRSSPNIQKKSLGVCDMVTSPASPGTILNQSLNLISQMKLPKPSDGSPTDPNQSINCSLISLGQGIVSPNSFVEDMRSMRHDISGGSGGSVNTSTPLIPSPLSVLNNSIPHSVMVSHLNKIRSSLNSPHIGGSSGGSTPVKQAALKRCPKRRSITSQFKKEEIKKLAMVAAAMDKHGNGLANSGQVKYLLRKDQIDNKNNVCKAPSPRQALFVKKTKAAEARKLESSKRSPTGKRLNKRSPIAKPFLSKRSPKRVKQEPTMKQVKSKFTTTVVHSGTVVHPATVVHSGTVVKAKSGECLEESIKYFDDLQADPESSANRNSSLTRRGKLFPDIEVSNLSDVVVGEEEIERSMSPQRFCPLSPGDLPTSPGAELEHSRRGTVTVVKSRPSDALLAAMNNRKRLFAESPHRTPAFCINEDDTETQEKIQVRVEEHYEEIDGEMFLVVKETTDVVKSTTETYIEQLVVSPRHFQTPPRLPNSPDPQMTRRSTHVVHSPKVLNVLEMDHRRLDFQEDFIKYRLPGDTEMDDSTNRKGDARHYNVNSSSNTSKLNLEDHSRLKRYVWEDIEGDKSPITSVSLITPKIVDYDVGSDGCSSGDITKDSLETSQTTDSLNQSSAAVSNTDGSNAKSDGPKDSNGEGSEYSTPPPVPVSSNCSCEPVPSISECHHAPEPTTSESFLLPVSYRSGQSIKPDPTPITENISSVARNNSGSTTCEVYSTGTREPLHNAVPITNEESEEENFYDTQKLTLQGNNLEDSRNVDHMMFDKKQDSLLILILINLLSSVPQVNRGNIKQRGPTRGVAQSRLILVKKPKTGAPRHPMPFAARNMYYDERWVEKQERGFVQWLNFVLTPPDEYVAVTTKAKVDAHSLALDNRQVAPRLAPTKEILSFRAYAARRRLNQLRRAACELYQSEPIVNIICKIEVEVESRRLAVRKDKMVHADLGVKQRLLDLLLQYSSLWLRIGLETIFGEVVMLQSNTDVVGLSRFIVTRLLASPDIAAQFAHPTVPHLYKEGYAAALSRHTIKKFLLLVYFLDQAKSSHLIDHDPCLFCKDADIKSSKEILIEFSREVLSGEGDLTRHLAYLGYIVTQSQRSIDEFDFAVKTLSADLRDGLRLSRIIELLAGNKTIMSKLRTPAISLLQKQHNVKQFFEAMAERKMDLSKSQVTPKDIVDGHREKTLLLLWHLIIHFQCSIKVNMDHLKEEIDMLIKSLQLKLAMQKVGVLSKEGCQARRDSGGTQLLMENERLQLIFQWCRLVCLHYGVTVENFTVSFSDGRALCCLIHHYHPALLPLSEIKFHTTVSFQQEAEDQCQVVTDPDSSMDWGHGGGLMANENNPEMFEELLANEKANFKTLYEKVSELGGVPLMLRCADMSNTIPDEKVVSTYVSYMCARLLDIREEVKAARIIQMFWRRRQLKLAVKKRELRTKAAVTIQRWIRLHLAKMSSERREKAAVCLQARWRGYMARREASRLKEHEQIAKLRLQREQAAVKLQYLWRSRCARRQLAKLKKAAVVLQKFVRACRTRREFERKRFAVLTIQAVWRRLNAEKRVQKLRLELHKKSALTIQRWMKRYLCMKRLSSMRAAALVIQKNWRMLQAKKKLYHLKVDQQNKAAILIQKVIRGKILEKQFKKMRNSTLVLQTYWRVKKAKKELARLRNEKTNSAAILIQSVLKRVAAQKLFLKKRRAAIVLQKHWRRAMAKKELDSLKLERNNKYCTIVQSFLKSVIHRQAFLRKKRAAIILQKNWRRTLAKRQLSNNRQGRIAKAATTVQSVMKSISYRKMFLRKRHAATVLQKHWRRALAQQKLSGLKAERLDRAATLVQCALKAFAQRKLFVRKRDSALTLQKNWRRTLAQREAAHLRTLRDTRAALVVQKFWRGWRVKKEFISLKRSAVVVQGAWRVCLAKRERERLVAIRHTECATVIQRTYRSYLHRKEFQKLRSAATVIQKTWRMQLAKRELKRLRGLRQEQAAVTIQRYYRGHRSKK</sequence>
<dbReference type="CDD" id="cd23767">
    <property type="entry name" value="IQCD"/>
    <property type="match status" value="2"/>
</dbReference>
<dbReference type="InterPro" id="IPR027417">
    <property type="entry name" value="P-loop_NTPase"/>
</dbReference>
<dbReference type="GO" id="GO:0051295">
    <property type="term" value="P:establishment of meiotic spindle localization"/>
    <property type="evidence" value="ECO:0007669"/>
    <property type="project" value="TreeGrafter"/>
</dbReference>
<name>A0AAV2HW44_LYMST</name>
<dbReference type="InterPro" id="IPR000048">
    <property type="entry name" value="IQ_motif_EF-hand-BS"/>
</dbReference>
<dbReference type="Pfam" id="PF00612">
    <property type="entry name" value="IQ"/>
    <property type="match status" value="14"/>
</dbReference>
<keyword evidence="5" id="KW-0132">Cell division</keyword>
<evidence type="ECO:0000259" key="13">
    <source>
        <dbReference type="PROSITE" id="PS50021"/>
    </source>
</evidence>
<dbReference type="SMART" id="SM00015">
    <property type="entry name" value="IQ"/>
    <property type="match status" value="22"/>
</dbReference>
<dbReference type="Pfam" id="PF15780">
    <property type="entry name" value="ASH"/>
    <property type="match status" value="1"/>
</dbReference>
<dbReference type="GO" id="GO:0000922">
    <property type="term" value="C:spindle pole"/>
    <property type="evidence" value="ECO:0007669"/>
    <property type="project" value="TreeGrafter"/>
</dbReference>
<dbReference type="SUPFAM" id="SSF52540">
    <property type="entry name" value="P-loop containing nucleoside triphosphate hydrolases"/>
    <property type="match status" value="4"/>
</dbReference>
<evidence type="ECO:0000256" key="3">
    <source>
        <dbReference type="ARBA" id="ARBA00022490"/>
    </source>
</evidence>
<protein>
    <recommendedName>
        <fullName evidence="13">Calponin-homology (CH) domain-containing protein</fullName>
    </recommendedName>
</protein>
<keyword evidence="8" id="KW-0112">Calmodulin-binding</keyword>
<dbReference type="GO" id="GO:0007051">
    <property type="term" value="P:spindle organization"/>
    <property type="evidence" value="ECO:0007669"/>
    <property type="project" value="TreeGrafter"/>
</dbReference>
<evidence type="ECO:0000256" key="7">
    <source>
        <dbReference type="ARBA" id="ARBA00022776"/>
    </source>
</evidence>
<keyword evidence="10" id="KW-0539">Nucleus</keyword>
<feature type="region of interest" description="Disordered" evidence="12">
    <location>
        <begin position="895"/>
        <end position="964"/>
    </location>
</feature>
<dbReference type="InterPro" id="IPR036872">
    <property type="entry name" value="CH_dom_sf"/>
</dbReference>
<feature type="compositionally biased region" description="Low complexity" evidence="12">
    <location>
        <begin position="955"/>
        <end position="964"/>
    </location>
</feature>
<evidence type="ECO:0000256" key="4">
    <source>
        <dbReference type="ARBA" id="ARBA00022553"/>
    </source>
</evidence>
<dbReference type="GO" id="GO:0005737">
    <property type="term" value="C:cytoplasm"/>
    <property type="evidence" value="ECO:0007669"/>
    <property type="project" value="UniProtKB-SubCell"/>
</dbReference>
<dbReference type="PROSITE" id="PS50021">
    <property type="entry name" value="CH"/>
    <property type="match status" value="2"/>
</dbReference>
<reference evidence="14 15" key="1">
    <citation type="submission" date="2024-04" db="EMBL/GenBank/DDBJ databases">
        <authorList>
            <consortium name="Genoscope - CEA"/>
            <person name="William W."/>
        </authorList>
    </citation>
    <scope>NUCLEOTIDE SEQUENCE [LARGE SCALE GENOMIC DNA]</scope>
</reference>
<evidence type="ECO:0000256" key="1">
    <source>
        <dbReference type="ARBA" id="ARBA00004123"/>
    </source>
</evidence>
<evidence type="ECO:0000256" key="6">
    <source>
        <dbReference type="ARBA" id="ARBA00022737"/>
    </source>
</evidence>